<feature type="domain" description="HTH marR-type" evidence="4">
    <location>
        <begin position="1"/>
        <end position="135"/>
    </location>
</feature>
<evidence type="ECO:0000256" key="3">
    <source>
        <dbReference type="ARBA" id="ARBA00023163"/>
    </source>
</evidence>
<dbReference type="InterPro" id="IPR023187">
    <property type="entry name" value="Tscrpt_reg_MarR-type_CS"/>
</dbReference>
<dbReference type="PROSITE" id="PS50995">
    <property type="entry name" value="HTH_MARR_2"/>
    <property type="match status" value="1"/>
</dbReference>
<dbReference type="Proteomes" id="UP001549076">
    <property type="component" value="Unassembled WGS sequence"/>
</dbReference>
<protein>
    <submittedName>
        <fullName evidence="5">DNA-binding MarR family transcriptional regulator</fullName>
    </submittedName>
</protein>
<accession>A0ABV2N798</accession>
<dbReference type="InterPro" id="IPR000835">
    <property type="entry name" value="HTH_MarR-typ"/>
</dbReference>
<keyword evidence="6" id="KW-1185">Reference proteome</keyword>
<gene>
    <name evidence="5" type="ORF">ABID37_004916</name>
</gene>
<evidence type="ECO:0000259" key="4">
    <source>
        <dbReference type="PROSITE" id="PS50995"/>
    </source>
</evidence>
<dbReference type="InterPro" id="IPR036388">
    <property type="entry name" value="WH-like_DNA-bd_sf"/>
</dbReference>
<dbReference type="SMART" id="SM00347">
    <property type="entry name" value="HTH_MARR"/>
    <property type="match status" value="1"/>
</dbReference>
<reference evidence="5 6" key="1">
    <citation type="submission" date="2024-06" db="EMBL/GenBank/DDBJ databases">
        <title>Genomic Encyclopedia of Type Strains, Phase IV (KMG-IV): sequencing the most valuable type-strain genomes for metagenomic binning, comparative biology and taxonomic classification.</title>
        <authorList>
            <person name="Goeker M."/>
        </authorList>
    </citation>
    <scope>NUCLEOTIDE SEQUENCE [LARGE SCALE GENOMIC DNA]</scope>
    <source>
        <strain evidence="5 6">DSM 27865</strain>
    </source>
</reference>
<dbReference type="SUPFAM" id="SSF46785">
    <property type="entry name" value="Winged helix' DNA-binding domain"/>
    <property type="match status" value="1"/>
</dbReference>
<evidence type="ECO:0000313" key="6">
    <source>
        <dbReference type="Proteomes" id="UP001549076"/>
    </source>
</evidence>
<dbReference type="InterPro" id="IPR039422">
    <property type="entry name" value="MarR/SlyA-like"/>
</dbReference>
<sequence length="185" mass="19854">MDSDGKTVELIERLARLVTNEGHAHGLKPVQWEALRYLARANRFSRTPGGLTAYLGLTKGTVSQTLMTLERAGLVEKTANPGDGRSVRLDLTAAGAAMLDHDGMATIGKALEVLPATVRADLHAGVEALVRSVLDLRSGRAFGICRECRHFAAEARGPGLHYCRLLQAPLEEAEAGQICQEQEAA</sequence>
<dbReference type="GO" id="GO:0003677">
    <property type="term" value="F:DNA binding"/>
    <property type="evidence" value="ECO:0007669"/>
    <property type="project" value="UniProtKB-KW"/>
</dbReference>
<dbReference type="InterPro" id="IPR036390">
    <property type="entry name" value="WH_DNA-bd_sf"/>
</dbReference>
<dbReference type="PANTHER" id="PTHR33164">
    <property type="entry name" value="TRANSCRIPTIONAL REGULATOR, MARR FAMILY"/>
    <property type="match status" value="1"/>
</dbReference>
<dbReference type="PROSITE" id="PS01117">
    <property type="entry name" value="HTH_MARR_1"/>
    <property type="match status" value="1"/>
</dbReference>
<dbReference type="Gene3D" id="1.10.10.10">
    <property type="entry name" value="Winged helix-like DNA-binding domain superfamily/Winged helix DNA-binding domain"/>
    <property type="match status" value="1"/>
</dbReference>
<dbReference type="Pfam" id="PF12802">
    <property type="entry name" value="MarR_2"/>
    <property type="match status" value="1"/>
</dbReference>
<keyword evidence="3" id="KW-0804">Transcription</keyword>
<comment type="caution">
    <text evidence="5">The sequence shown here is derived from an EMBL/GenBank/DDBJ whole genome shotgun (WGS) entry which is preliminary data.</text>
</comment>
<keyword evidence="1" id="KW-0805">Transcription regulation</keyword>
<proteinExistence type="predicted"/>
<name>A0ABV2N798_9HYPH</name>
<keyword evidence="2 5" id="KW-0238">DNA-binding</keyword>
<evidence type="ECO:0000313" key="5">
    <source>
        <dbReference type="EMBL" id="MET3794676.1"/>
    </source>
</evidence>
<evidence type="ECO:0000256" key="1">
    <source>
        <dbReference type="ARBA" id="ARBA00023015"/>
    </source>
</evidence>
<evidence type="ECO:0000256" key="2">
    <source>
        <dbReference type="ARBA" id="ARBA00023125"/>
    </source>
</evidence>
<organism evidence="5 6">
    <name type="scientific">Aquamicrobium terrae</name>
    <dbReference type="NCBI Taxonomy" id="1324945"/>
    <lineage>
        <taxon>Bacteria</taxon>
        <taxon>Pseudomonadati</taxon>
        <taxon>Pseudomonadota</taxon>
        <taxon>Alphaproteobacteria</taxon>
        <taxon>Hyphomicrobiales</taxon>
        <taxon>Phyllobacteriaceae</taxon>
        <taxon>Aquamicrobium</taxon>
    </lineage>
</organism>
<dbReference type="RefSeq" id="WP_354199586.1">
    <property type="nucleotide sequence ID" value="NZ_JBEPML010000027.1"/>
</dbReference>
<dbReference type="EMBL" id="JBEPML010000027">
    <property type="protein sequence ID" value="MET3794676.1"/>
    <property type="molecule type" value="Genomic_DNA"/>
</dbReference>
<dbReference type="PANTHER" id="PTHR33164:SF89">
    <property type="entry name" value="MARR FAMILY REGULATORY PROTEIN"/>
    <property type="match status" value="1"/>
</dbReference>